<keyword evidence="11" id="KW-0325">Glycoprotein</keyword>
<dbReference type="EMBL" id="CAWYQH010000130">
    <property type="protein sequence ID" value="CAK8692232.1"/>
    <property type="molecule type" value="Genomic_DNA"/>
</dbReference>
<evidence type="ECO:0000256" key="7">
    <source>
        <dbReference type="ARBA" id="ARBA00022692"/>
    </source>
</evidence>
<organism evidence="14 15">
    <name type="scientific">Clavelina lepadiformis</name>
    <name type="common">Light-bulb sea squirt</name>
    <name type="synonym">Ascidia lepadiformis</name>
    <dbReference type="NCBI Taxonomy" id="159417"/>
    <lineage>
        <taxon>Eukaryota</taxon>
        <taxon>Metazoa</taxon>
        <taxon>Chordata</taxon>
        <taxon>Tunicata</taxon>
        <taxon>Ascidiacea</taxon>
        <taxon>Aplousobranchia</taxon>
        <taxon>Clavelinidae</taxon>
        <taxon>Clavelina</taxon>
    </lineage>
</organism>
<reference evidence="14 15" key="1">
    <citation type="submission" date="2024-02" db="EMBL/GenBank/DDBJ databases">
        <authorList>
            <person name="Daric V."/>
            <person name="Darras S."/>
        </authorList>
    </citation>
    <scope>NUCLEOTIDE SEQUENCE [LARGE SCALE GENOMIC DNA]</scope>
</reference>
<name>A0ABP0GKU6_CLALP</name>
<evidence type="ECO:0000256" key="10">
    <source>
        <dbReference type="ARBA" id="ARBA00023136"/>
    </source>
</evidence>
<feature type="domain" description="GPI ethanolamine phosphate transferase 1 C-terminal" evidence="13">
    <location>
        <begin position="432"/>
        <end position="877"/>
    </location>
</feature>
<dbReference type="Pfam" id="PF01663">
    <property type="entry name" value="Phosphodiest"/>
    <property type="match status" value="1"/>
</dbReference>
<dbReference type="InterPro" id="IPR017850">
    <property type="entry name" value="Alkaline_phosphatase_core_sf"/>
</dbReference>
<comment type="subcellular location">
    <subcellularLocation>
        <location evidence="1 12">Endoplasmic reticulum membrane</location>
        <topology evidence="1 12">Multi-pass membrane protein</topology>
    </subcellularLocation>
</comment>
<evidence type="ECO:0000256" key="3">
    <source>
        <dbReference type="ARBA" id="ARBA00008400"/>
    </source>
</evidence>
<feature type="transmembrane region" description="Helical" evidence="12">
    <location>
        <begin position="781"/>
        <end position="803"/>
    </location>
</feature>
<keyword evidence="10 12" id="KW-0472">Membrane</keyword>
<evidence type="ECO:0000256" key="1">
    <source>
        <dbReference type="ARBA" id="ARBA00004477"/>
    </source>
</evidence>
<feature type="transmembrane region" description="Helical" evidence="12">
    <location>
        <begin position="552"/>
        <end position="568"/>
    </location>
</feature>
<dbReference type="Proteomes" id="UP001642483">
    <property type="component" value="Unassembled WGS sequence"/>
</dbReference>
<feature type="transmembrane region" description="Helical" evidence="12">
    <location>
        <begin position="514"/>
        <end position="532"/>
    </location>
</feature>
<sequence>MNYFVFIVLNILVHTIFFMSIFDIYFTSPLVHGMKVVYPTAQTPAKRLVLFVADGLRADKFFELDEHGKTRSPFLRNIMINNGTWGVSHTRVPTESRPGHIALIAGFYEDVSAIMKGWKENLVEFDSVFNRSRNTWAFGSPDILPMFAKGSSGSHVHVHCYDGSIESFAGSDSSILDDWSFDHFKAMLRNTETNMTLNKLLKQDKIIFFLHLLGLDTNGHSHKPMSKEYLSNIRKVDEGIQQTVMLIDKFYSDDQKTAYVFTSDHGMTDWGSHGAGLPSETLTPLVVWGAGAGKHLTVPKNLDNEAIEQTRMWGLTPEYRQDVNQADIAPLMAVLVGIPIPVNSVGSLPSAYISSNRNLIAESMLQNAKQIAEQFSIKMKLTKEKSVSMVPFKKLSLSGVVDRERKISELIRQGDYEKAILLSYDLIDLALEGLQYYHTYHRTYLYLSVLLSFVGWIFVCLLIMLQQDDLIVNQVKKLKPLANDNTQKRLVIVFMILGAIVATTTYLLDFTAFYFIYFLLPLFIWHFILKHYHTWQVCLNVLTLNASLRKKLLFHCTIGLGGIWSLILSFFYRFVLLIVILLVVAFVAHYNISSQTKRFWASVSIILCAFPLLPVVGRSPNPFLVVLGGLLGSTSAYYGQSWLQVRSQYNLLYILPLLSGVVASTTSYLSSNYGYVITPIHITSWSILLLGWVLPLTTSTNIINRILSIYTCQCASYILISLSYDAVFCVVFCILLCIWLKLEYEIAHVERPLAAMDFVEKTSIGSEQDFKMSFHTLRRSFILVFFLVLSFFGVGNIASINSFDVQVVLPFITVFQPFIMGSLLAYKVLLPYLLVACAYCGISVVTKTNLNQLCCFVIIISDVMGMHFFFMVKDYGSWLDIGTSISHYVINMSMTLSLLFFFAAARFLTSQKL</sequence>
<feature type="transmembrane region" description="Helical" evidence="12">
    <location>
        <begin position="444"/>
        <end position="465"/>
    </location>
</feature>
<dbReference type="PANTHER" id="PTHR12250:SF0">
    <property type="entry name" value="GPI ETHANOLAMINE PHOSPHATE TRANSFERASE 1"/>
    <property type="match status" value="1"/>
</dbReference>
<feature type="transmembrane region" description="Helical" evidence="12">
    <location>
        <begin position="599"/>
        <end position="616"/>
    </location>
</feature>
<dbReference type="CDD" id="cd16020">
    <property type="entry name" value="GPI_EPT_1"/>
    <property type="match status" value="1"/>
</dbReference>
<comment type="function">
    <text evidence="12">Ethanolamine phosphate transferase involved in glycosylphosphatidylinositol-anchor biosynthesis. Transfers ethanolamine phosphate to the first alpha-1,4-linked mannose of the glycosylphosphatidylinositol precursor of GPI-anchor.</text>
</comment>
<evidence type="ECO:0000256" key="4">
    <source>
        <dbReference type="ARBA" id="ARBA00020831"/>
    </source>
</evidence>
<evidence type="ECO:0000313" key="14">
    <source>
        <dbReference type="EMBL" id="CAK8692232.1"/>
    </source>
</evidence>
<comment type="caution">
    <text evidence="14">The sequence shown here is derived from an EMBL/GenBank/DDBJ whole genome shotgun (WGS) entry which is preliminary data.</text>
</comment>
<keyword evidence="9 12" id="KW-1133">Transmembrane helix</keyword>
<evidence type="ECO:0000256" key="8">
    <source>
        <dbReference type="ARBA" id="ARBA00022824"/>
    </source>
</evidence>
<evidence type="ECO:0000256" key="12">
    <source>
        <dbReference type="RuleBase" id="RU367138"/>
    </source>
</evidence>
<dbReference type="InterPro" id="IPR017852">
    <property type="entry name" value="GPI_EtnP_transferase_1_C"/>
</dbReference>
<keyword evidence="7 12" id="KW-0812">Transmembrane</keyword>
<evidence type="ECO:0000313" key="15">
    <source>
        <dbReference type="Proteomes" id="UP001642483"/>
    </source>
</evidence>
<dbReference type="InterPro" id="IPR037671">
    <property type="entry name" value="PIGN_N"/>
</dbReference>
<dbReference type="EC" id="2.-.-.-" evidence="12"/>
<dbReference type="PANTHER" id="PTHR12250">
    <property type="entry name" value="PHOSPHATIDYLINOSITOL GLYCAN, CLASS N"/>
    <property type="match status" value="1"/>
</dbReference>
<protein>
    <recommendedName>
        <fullName evidence="4 12">GPI ethanolamine phosphate transferase 1</fullName>
        <ecNumber evidence="12">2.-.-.-</ecNumber>
    </recommendedName>
</protein>
<keyword evidence="5 12" id="KW-0337">GPI-anchor biosynthesis</keyword>
<evidence type="ECO:0000256" key="2">
    <source>
        <dbReference type="ARBA" id="ARBA00004687"/>
    </source>
</evidence>
<evidence type="ECO:0000259" key="13">
    <source>
        <dbReference type="Pfam" id="PF04987"/>
    </source>
</evidence>
<feature type="transmembrane region" description="Helical" evidence="12">
    <location>
        <begin position="726"/>
        <end position="742"/>
    </location>
</feature>
<dbReference type="InterPro" id="IPR007070">
    <property type="entry name" value="GPI_EtnP_transferase_1"/>
</dbReference>
<evidence type="ECO:0000256" key="9">
    <source>
        <dbReference type="ARBA" id="ARBA00022989"/>
    </source>
</evidence>
<feature type="transmembrane region" description="Helical" evidence="12">
    <location>
        <begin position="574"/>
        <end position="592"/>
    </location>
</feature>
<dbReference type="Pfam" id="PF04987">
    <property type="entry name" value="PigN"/>
    <property type="match status" value="1"/>
</dbReference>
<evidence type="ECO:0000256" key="6">
    <source>
        <dbReference type="ARBA" id="ARBA00022679"/>
    </source>
</evidence>
<feature type="transmembrane region" description="Helical" evidence="12">
    <location>
        <begin position="486"/>
        <end position="508"/>
    </location>
</feature>
<feature type="transmembrane region" description="Helical" evidence="12">
    <location>
        <begin position="651"/>
        <end position="669"/>
    </location>
</feature>
<dbReference type="SUPFAM" id="SSF53649">
    <property type="entry name" value="Alkaline phosphatase-like"/>
    <property type="match status" value="1"/>
</dbReference>
<keyword evidence="6 12" id="KW-0808">Transferase</keyword>
<gene>
    <name evidence="14" type="ORF">CVLEPA_LOCUS24959</name>
</gene>
<proteinExistence type="inferred from homology"/>
<dbReference type="InterPro" id="IPR002591">
    <property type="entry name" value="Phosphodiest/P_Trfase"/>
</dbReference>
<accession>A0ABP0GKU6</accession>
<comment type="pathway">
    <text evidence="2 12">Glycolipid biosynthesis; glycosylphosphatidylinositol-anchor biosynthesis.</text>
</comment>
<keyword evidence="8 12" id="KW-0256">Endoplasmic reticulum</keyword>
<feature type="transmembrane region" description="Helical" evidence="12">
    <location>
        <begin position="6"/>
        <end position="26"/>
    </location>
</feature>
<dbReference type="Gene3D" id="3.40.720.10">
    <property type="entry name" value="Alkaline Phosphatase, subunit A"/>
    <property type="match status" value="2"/>
</dbReference>
<feature type="transmembrane region" description="Helical" evidence="12">
    <location>
        <begin position="885"/>
        <end position="908"/>
    </location>
</feature>
<feature type="transmembrane region" description="Helical" evidence="12">
    <location>
        <begin position="853"/>
        <end position="873"/>
    </location>
</feature>
<feature type="transmembrane region" description="Helical" evidence="12">
    <location>
        <begin position="622"/>
        <end position="639"/>
    </location>
</feature>
<keyword evidence="15" id="KW-1185">Reference proteome</keyword>
<evidence type="ECO:0000256" key="11">
    <source>
        <dbReference type="ARBA" id="ARBA00023180"/>
    </source>
</evidence>
<feature type="transmembrane region" description="Helical" evidence="12">
    <location>
        <begin position="675"/>
        <end position="695"/>
    </location>
</feature>
<evidence type="ECO:0000256" key="5">
    <source>
        <dbReference type="ARBA" id="ARBA00022502"/>
    </source>
</evidence>
<feature type="transmembrane region" description="Helical" evidence="12">
    <location>
        <begin position="823"/>
        <end position="846"/>
    </location>
</feature>
<comment type="similarity">
    <text evidence="3 12">Belongs to the PIGG/PIGN/PIGO family. PIGN subfamily.</text>
</comment>